<sequence length="490" mass="53328">MSARHLPDIEMRASCVEFDSLGTPETPKDGFKSPMVEETPDPGAPFRTMLVIAMPRMAFRMVWAAQWSALGPYLQTLLPRYAVQLTQLIGPLTGILMSPIIGVFCDQSTSRFGRRRPFIVVAAAMNVICLTLMGFTRDMGDALGDVGSGKPGEITDRKWTALLTIFFYLWMDISINIGMMPSMLLISDFAGSRQTTGAALGQGWSTLGAITIAAYTQIFGAAYETMHWFLGMLSFVTVVTVTAACFVAKETPLEKVPTDNRSCCKAITHAFGTILYAVRSLPLVMVVYCIVIFLNQYAYAACSGNKGMFFGLEVFDGEAANSATCGDECTEAQLDYNYGVRLAGGLADLLYCGIGYLYSWIIPPLVRRIGVQSLCTIATLPQALLIFMAFSDVVALDVAIVALTSITVSTFFALLVPIIVHVFGHDAKIGVYVGVVNSANTFGQLLNFIIGSALVETSMGYRLPIFVGGIVSFLAFLVCMFFFRIRMNSM</sequence>
<feature type="transmembrane region" description="Helical" evidence="6">
    <location>
        <begin position="369"/>
        <end position="390"/>
    </location>
</feature>
<keyword evidence="3 6" id="KW-0812">Transmembrane</keyword>
<evidence type="ECO:0000256" key="1">
    <source>
        <dbReference type="ARBA" id="ARBA00004141"/>
    </source>
</evidence>
<feature type="transmembrane region" description="Helical" evidence="6">
    <location>
        <begin position="165"/>
        <end position="186"/>
    </location>
</feature>
<feature type="transmembrane region" description="Helical" evidence="6">
    <location>
        <begin position="342"/>
        <end position="362"/>
    </location>
</feature>
<gene>
    <name evidence="7" type="ORF">PHYBOEH_011906</name>
</gene>
<name>A0A8T1WVW7_9STRA</name>
<feature type="transmembrane region" description="Helical" evidence="6">
    <location>
        <begin position="269"/>
        <end position="294"/>
    </location>
</feature>
<dbReference type="PANTHER" id="PTHR19432">
    <property type="entry name" value="SUGAR TRANSPORTER"/>
    <property type="match status" value="1"/>
</dbReference>
<protein>
    <recommendedName>
        <fullName evidence="9">Glycoside-Pentoside-Hexuronide (GPH):Cation Symporter Family</fullName>
    </recommendedName>
</protein>
<evidence type="ECO:0000313" key="7">
    <source>
        <dbReference type="EMBL" id="KAG7397977.1"/>
    </source>
</evidence>
<feature type="transmembrane region" description="Helical" evidence="6">
    <location>
        <begin position="117"/>
        <end position="135"/>
    </location>
</feature>
<dbReference type="AlphaFoldDB" id="A0A8T1WVW7"/>
<proteinExistence type="predicted"/>
<dbReference type="EMBL" id="JAGDFL010000094">
    <property type="protein sequence ID" value="KAG7397977.1"/>
    <property type="molecule type" value="Genomic_DNA"/>
</dbReference>
<organism evidence="7 8">
    <name type="scientific">Phytophthora boehmeriae</name>
    <dbReference type="NCBI Taxonomy" id="109152"/>
    <lineage>
        <taxon>Eukaryota</taxon>
        <taxon>Sar</taxon>
        <taxon>Stramenopiles</taxon>
        <taxon>Oomycota</taxon>
        <taxon>Peronosporomycetes</taxon>
        <taxon>Peronosporales</taxon>
        <taxon>Peronosporaceae</taxon>
        <taxon>Phytophthora</taxon>
    </lineage>
</organism>
<dbReference type="OrthoDB" id="197206at2759"/>
<evidence type="ECO:0000256" key="5">
    <source>
        <dbReference type="ARBA" id="ARBA00023136"/>
    </source>
</evidence>
<accession>A0A8T1WVW7</accession>
<keyword evidence="5 6" id="KW-0472">Membrane</keyword>
<dbReference type="Proteomes" id="UP000693981">
    <property type="component" value="Unassembled WGS sequence"/>
</dbReference>
<keyword evidence="4 6" id="KW-1133">Transmembrane helix</keyword>
<feature type="transmembrane region" description="Helical" evidence="6">
    <location>
        <begin position="431"/>
        <end position="455"/>
    </location>
</feature>
<feature type="transmembrane region" description="Helical" evidence="6">
    <location>
        <begin position="396"/>
        <end position="419"/>
    </location>
</feature>
<dbReference type="PANTHER" id="PTHR19432:SF26">
    <property type="entry name" value="MAJOR FACILITATOR SUPERFAMILY (MFS) PROFILE DOMAIN-CONTAINING PROTEIN"/>
    <property type="match status" value="1"/>
</dbReference>
<keyword evidence="8" id="KW-1185">Reference proteome</keyword>
<feature type="transmembrane region" description="Helical" evidence="6">
    <location>
        <begin position="81"/>
        <end position="105"/>
    </location>
</feature>
<evidence type="ECO:0000256" key="3">
    <source>
        <dbReference type="ARBA" id="ARBA00022692"/>
    </source>
</evidence>
<comment type="subcellular location">
    <subcellularLocation>
        <location evidence="1">Membrane</location>
        <topology evidence="1">Multi-pass membrane protein</topology>
    </subcellularLocation>
</comment>
<dbReference type="GO" id="GO:0008506">
    <property type="term" value="F:sucrose:proton symporter activity"/>
    <property type="evidence" value="ECO:0007669"/>
    <property type="project" value="TreeGrafter"/>
</dbReference>
<feature type="transmembrane region" description="Helical" evidence="6">
    <location>
        <begin position="228"/>
        <end position="248"/>
    </location>
</feature>
<evidence type="ECO:0000256" key="2">
    <source>
        <dbReference type="ARBA" id="ARBA00022448"/>
    </source>
</evidence>
<evidence type="ECO:0000313" key="8">
    <source>
        <dbReference type="Proteomes" id="UP000693981"/>
    </source>
</evidence>
<evidence type="ECO:0008006" key="9">
    <source>
        <dbReference type="Google" id="ProtNLM"/>
    </source>
</evidence>
<reference evidence="7" key="1">
    <citation type="submission" date="2021-02" db="EMBL/GenBank/DDBJ databases">
        <authorList>
            <person name="Palmer J.M."/>
        </authorList>
    </citation>
    <scope>NUCLEOTIDE SEQUENCE</scope>
    <source>
        <strain evidence="7">SCRP23</strain>
    </source>
</reference>
<comment type="caution">
    <text evidence="7">The sequence shown here is derived from an EMBL/GenBank/DDBJ whole genome shotgun (WGS) entry which is preliminary data.</text>
</comment>
<evidence type="ECO:0000256" key="6">
    <source>
        <dbReference type="SAM" id="Phobius"/>
    </source>
</evidence>
<evidence type="ECO:0000256" key="4">
    <source>
        <dbReference type="ARBA" id="ARBA00022989"/>
    </source>
</evidence>
<dbReference type="GO" id="GO:0016020">
    <property type="term" value="C:membrane"/>
    <property type="evidence" value="ECO:0007669"/>
    <property type="project" value="UniProtKB-SubCell"/>
</dbReference>
<feature type="transmembrane region" description="Helical" evidence="6">
    <location>
        <begin position="461"/>
        <end position="483"/>
    </location>
</feature>
<keyword evidence="2" id="KW-0813">Transport</keyword>
<feature type="transmembrane region" description="Helical" evidence="6">
    <location>
        <begin position="198"/>
        <end position="222"/>
    </location>
</feature>